<dbReference type="Pfam" id="PF14226">
    <property type="entry name" value="DIOX_N"/>
    <property type="match status" value="1"/>
</dbReference>
<dbReference type="FunFam" id="2.60.120.330:FF:000022">
    <property type="entry name" value="Probable 2-oxoglutarate-dependent dioxygenase AOP1.2"/>
    <property type="match status" value="1"/>
</dbReference>
<evidence type="ECO:0000256" key="4">
    <source>
        <dbReference type="ARBA" id="ARBA00023002"/>
    </source>
</evidence>
<keyword evidence="10" id="KW-1185">Reference proteome</keyword>
<comment type="similarity">
    <text evidence="1 7">Belongs to the iron/ascorbate-dependent oxidoreductase family.</text>
</comment>
<evidence type="ECO:0000256" key="3">
    <source>
        <dbReference type="ARBA" id="ARBA00022964"/>
    </source>
</evidence>
<keyword evidence="2 7" id="KW-0479">Metal-binding</keyword>
<dbReference type="InterPro" id="IPR026992">
    <property type="entry name" value="DIOX_N"/>
</dbReference>
<dbReference type="Proteomes" id="UP001165190">
    <property type="component" value="Unassembled WGS sequence"/>
</dbReference>
<evidence type="ECO:0000259" key="8">
    <source>
        <dbReference type="PROSITE" id="PS51471"/>
    </source>
</evidence>
<evidence type="ECO:0000256" key="7">
    <source>
        <dbReference type="RuleBase" id="RU003682"/>
    </source>
</evidence>
<evidence type="ECO:0000256" key="6">
    <source>
        <dbReference type="ARBA" id="ARBA00057022"/>
    </source>
</evidence>
<dbReference type="EMBL" id="BSYR01000025">
    <property type="protein sequence ID" value="GMI93853.1"/>
    <property type="molecule type" value="Genomic_DNA"/>
</dbReference>
<dbReference type="SUPFAM" id="SSF51197">
    <property type="entry name" value="Clavaminate synthase-like"/>
    <property type="match status" value="1"/>
</dbReference>
<dbReference type="Pfam" id="PF03171">
    <property type="entry name" value="2OG-FeII_Oxy"/>
    <property type="match status" value="1"/>
</dbReference>
<dbReference type="InterPro" id="IPR005123">
    <property type="entry name" value="Oxoglu/Fe-dep_dioxygenase_dom"/>
</dbReference>
<dbReference type="InterPro" id="IPR050231">
    <property type="entry name" value="Iron_ascorbate_oxido_reductase"/>
</dbReference>
<dbReference type="PROSITE" id="PS51471">
    <property type="entry name" value="FE2OG_OXY"/>
    <property type="match status" value="1"/>
</dbReference>
<comment type="caution">
    <text evidence="9">The sequence shown here is derived from an EMBL/GenBank/DDBJ whole genome shotgun (WGS) entry which is preliminary data.</text>
</comment>
<evidence type="ECO:0000256" key="5">
    <source>
        <dbReference type="ARBA" id="ARBA00023004"/>
    </source>
</evidence>
<protein>
    <recommendedName>
        <fullName evidence="8">Fe2OG dioxygenase domain-containing protein</fullName>
    </recommendedName>
</protein>
<name>A0A9W7IEC2_HIBTR</name>
<dbReference type="PANTHER" id="PTHR47990">
    <property type="entry name" value="2-OXOGLUTARATE (2OG) AND FE(II)-DEPENDENT OXYGENASE SUPERFAMILY PROTEIN-RELATED"/>
    <property type="match status" value="1"/>
</dbReference>
<dbReference type="OrthoDB" id="288590at2759"/>
<keyword evidence="4 7" id="KW-0560">Oxidoreductase</keyword>
<dbReference type="GO" id="GO:0051213">
    <property type="term" value="F:dioxygenase activity"/>
    <property type="evidence" value="ECO:0007669"/>
    <property type="project" value="UniProtKB-KW"/>
</dbReference>
<evidence type="ECO:0000256" key="1">
    <source>
        <dbReference type="ARBA" id="ARBA00008056"/>
    </source>
</evidence>
<feature type="domain" description="Fe2OG dioxygenase" evidence="8">
    <location>
        <begin position="162"/>
        <end position="264"/>
    </location>
</feature>
<comment type="function">
    <text evidence="6">Probable 2-oxoglutarate-dependent dioxygenase that may be involved in glucosinolates biosynthesis. May play a role in the production of aliphatic glucosinolates.</text>
</comment>
<dbReference type="InterPro" id="IPR027443">
    <property type="entry name" value="IPNS-like_sf"/>
</dbReference>
<dbReference type="GO" id="GO:0046872">
    <property type="term" value="F:metal ion binding"/>
    <property type="evidence" value="ECO:0007669"/>
    <property type="project" value="UniProtKB-KW"/>
</dbReference>
<dbReference type="Gene3D" id="2.60.120.330">
    <property type="entry name" value="B-lactam Antibiotic, Isopenicillin N Synthase, Chain"/>
    <property type="match status" value="1"/>
</dbReference>
<evidence type="ECO:0000313" key="10">
    <source>
        <dbReference type="Proteomes" id="UP001165190"/>
    </source>
</evidence>
<evidence type="ECO:0000313" key="9">
    <source>
        <dbReference type="EMBL" id="GMI93853.1"/>
    </source>
</evidence>
<accession>A0A9W7IEC2</accession>
<keyword evidence="3" id="KW-0223">Dioxygenase</keyword>
<organism evidence="9 10">
    <name type="scientific">Hibiscus trionum</name>
    <name type="common">Flower of an hour</name>
    <dbReference type="NCBI Taxonomy" id="183268"/>
    <lineage>
        <taxon>Eukaryota</taxon>
        <taxon>Viridiplantae</taxon>
        <taxon>Streptophyta</taxon>
        <taxon>Embryophyta</taxon>
        <taxon>Tracheophyta</taxon>
        <taxon>Spermatophyta</taxon>
        <taxon>Magnoliopsida</taxon>
        <taxon>eudicotyledons</taxon>
        <taxon>Gunneridae</taxon>
        <taxon>Pentapetalae</taxon>
        <taxon>rosids</taxon>
        <taxon>malvids</taxon>
        <taxon>Malvales</taxon>
        <taxon>Malvaceae</taxon>
        <taxon>Malvoideae</taxon>
        <taxon>Hibiscus</taxon>
    </lineage>
</organism>
<reference evidence="9" key="1">
    <citation type="submission" date="2023-05" db="EMBL/GenBank/DDBJ databases">
        <title>Genome and transcriptome analyses reveal genes involved in the formation of fine ridges on petal epidermal cells in Hibiscus trionum.</title>
        <authorList>
            <person name="Koshimizu S."/>
            <person name="Masuda S."/>
            <person name="Ishii T."/>
            <person name="Shirasu K."/>
            <person name="Hoshino A."/>
            <person name="Arita M."/>
        </authorList>
    </citation>
    <scope>NUCLEOTIDE SEQUENCE</scope>
    <source>
        <strain evidence="9">Hamamatsu line</strain>
    </source>
</reference>
<dbReference type="InterPro" id="IPR044861">
    <property type="entry name" value="IPNS-like_FE2OG_OXY"/>
</dbReference>
<dbReference type="AlphaFoldDB" id="A0A9W7IEC2"/>
<sequence length="319" mass="36452">MGSHSPSKLPAIDFTKPELKPGTDQWDSVKAQVQQALQEFGCFQASFDKIPLEIREKIFSVSEELFDLPLEIKTRNVSKIPYHGYIGQHPKIPLFESMGFDDAHVLEKVEAQTLTFWPQGNTTFSEIIQSYAKGLRELDQMIKRMILEIFQVEKYMDEHLESSEYLLRVIRYKGPKTSKPQVGLGAHTDFDLVTILYQNDVNGLGVQNSSTGEWIDWIPSKDSFIVIIGESLHAWLNGRLKATYHRVMLSGDKPRYSVGLFTIPKAGYMIKAPDELVDEAHPMLYKPFDYTELYSLRFHASNEGRYTESGLKAYCAIQN</sequence>
<evidence type="ECO:0000256" key="2">
    <source>
        <dbReference type="ARBA" id="ARBA00022723"/>
    </source>
</evidence>
<keyword evidence="5 7" id="KW-0408">Iron</keyword>
<proteinExistence type="inferred from homology"/>
<gene>
    <name evidence="9" type="ORF">HRI_003054600</name>
</gene>